<accession>A0A086PJ47</accession>
<proteinExistence type="predicted"/>
<feature type="compositionally biased region" description="Basic residues" evidence="1">
    <location>
        <begin position="21"/>
        <end position="34"/>
    </location>
</feature>
<sequence>RVAVHAEHGRKHLPLQIEKQRNRRRDSKRRRYKIHQPLLSSQLPNQRPQRWKRR</sequence>
<evidence type="ECO:0000256" key="1">
    <source>
        <dbReference type="SAM" id="MobiDB-lite"/>
    </source>
</evidence>
<evidence type="ECO:0000313" key="2">
    <source>
        <dbReference type="EMBL" id="KFH00379.1"/>
    </source>
</evidence>
<feature type="compositionally biased region" description="Polar residues" evidence="1">
    <location>
        <begin position="38"/>
        <end position="48"/>
    </location>
</feature>
<name>A0A086PJ47_TOXGO</name>
<dbReference type="VEuPathDB" id="ToxoDB:TGVAND_438280"/>
<gene>
    <name evidence="2" type="ORF">TGVAND_438280</name>
</gene>
<feature type="region of interest" description="Disordered" evidence="1">
    <location>
        <begin position="1"/>
        <end position="54"/>
    </location>
</feature>
<protein>
    <submittedName>
        <fullName evidence="2">Uncharacterized protein</fullName>
    </submittedName>
</protein>
<organism evidence="2 3">
    <name type="scientific">Toxoplasma gondii VAND</name>
    <dbReference type="NCBI Taxonomy" id="933077"/>
    <lineage>
        <taxon>Eukaryota</taxon>
        <taxon>Sar</taxon>
        <taxon>Alveolata</taxon>
        <taxon>Apicomplexa</taxon>
        <taxon>Conoidasida</taxon>
        <taxon>Coccidia</taxon>
        <taxon>Eucoccidiorida</taxon>
        <taxon>Eimeriorina</taxon>
        <taxon>Sarcocystidae</taxon>
        <taxon>Toxoplasma</taxon>
    </lineage>
</organism>
<dbReference type="AlphaFoldDB" id="A0A086PJ47"/>
<feature type="non-terminal residue" evidence="2">
    <location>
        <position position="1"/>
    </location>
</feature>
<reference evidence="2 3" key="1">
    <citation type="submission" date="2014-08" db="EMBL/GenBank/DDBJ databases">
        <authorList>
            <person name="Sibley D."/>
            <person name="Venepally P."/>
            <person name="Karamycheva S."/>
            <person name="Hadjithomas M."/>
            <person name="Khan A."/>
            <person name="Brunk B."/>
            <person name="Roos D."/>
            <person name="Caler E."/>
            <person name="Lorenzi H."/>
        </authorList>
    </citation>
    <scope>NUCLEOTIDE SEQUENCE [LARGE SCALE GENOMIC DNA]</scope>
    <source>
        <strain evidence="2 3">VAND</strain>
    </source>
</reference>
<dbReference type="Proteomes" id="UP000028840">
    <property type="component" value="Unassembled WGS sequence"/>
</dbReference>
<dbReference type="EMBL" id="AEYJ02001664">
    <property type="protein sequence ID" value="KFH00379.1"/>
    <property type="molecule type" value="Genomic_DNA"/>
</dbReference>
<comment type="caution">
    <text evidence="2">The sequence shown here is derived from an EMBL/GenBank/DDBJ whole genome shotgun (WGS) entry which is preliminary data.</text>
</comment>
<evidence type="ECO:0000313" key="3">
    <source>
        <dbReference type="Proteomes" id="UP000028840"/>
    </source>
</evidence>
<reference evidence="2 3" key="2">
    <citation type="journal article" date="2015" name="Eukaryot. Cell">
        <title>Genetic mapping reveals that sinefungin resistance in Toxoplasma gondii is controlled by a putative amino acid transporter locus that can be used as a negative selectable marker.</title>
        <authorList>
            <person name="Behnke M.S."/>
            <person name="Khan A."/>
            <person name="Sibley L.D."/>
        </authorList>
    </citation>
    <scope>NUCLEOTIDE SEQUENCE [LARGE SCALE GENOMIC DNA]</scope>
    <source>
        <strain evidence="2 3">VAND</strain>
    </source>
</reference>